<comment type="caution">
    <text evidence="1">The sequence shown here is derived from an EMBL/GenBank/DDBJ whole genome shotgun (WGS) entry which is preliminary data.</text>
</comment>
<proteinExistence type="predicted"/>
<name>A0A6S7J3H8_PARCT</name>
<evidence type="ECO:0000313" key="2">
    <source>
        <dbReference type="Proteomes" id="UP001152795"/>
    </source>
</evidence>
<evidence type="ECO:0000313" key="1">
    <source>
        <dbReference type="EMBL" id="CAB4024867.1"/>
    </source>
</evidence>
<dbReference type="OrthoDB" id="6772952at2759"/>
<keyword evidence="2" id="KW-1185">Reference proteome</keyword>
<organism evidence="1 2">
    <name type="scientific">Paramuricea clavata</name>
    <name type="common">Red gorgonian</name>
    <name type="synonym">Violescent sea-whip</name>
    <dbReference type="NCBI Taxonomy" id="317549"/>
    <lineage>
        <taxon>Eukaryota</taxon>
        <taxon>Metazoa</taxon>
        <taxon>Cnidaria</taxon>
        <taxon>Anthozoa</taxon>
        <taxon>Octocorallia</taxon>
        <taxon>Malacalcyonacea</taxon>
        <taxon>Plexauridae</taxon>
        <taxon>Paramuricea</taxon>
    </lineage>
</organism>
<dbReference type="EMBL" id="CACRXK020013276">
    <property type="protein sequence ID" value="CAB4024867.1"/>
    <property type="molecule type" value="Genomic_DNA"/>
</dbReference>
<dbReference type="Proteomes" id="UP001152795">
    <property type="component" value="Unassembled WGS sequence"/>
</dbReference>
<sequence>MVYAIRKSTECTRYKRQEKKRALLLYYIGESTLNIFETLPETGTKDDYDKAYQALNDYFKPHKNTWSIMMRSSSSLLSSLSQPIKLLTRQDFAALVVGWRNSESDLDTDVDVDVDVDCSGLRRESGTSPALAFTLGEEHSNILTFRRLMSVPAPGIHFTPEIAILKHRGSLFITTNSFSSFSYNNPNVSSLVLGIYRLIAWVKSLYVLSEVMKKTRRVSPY</sequence>
<dbReference type="AlphaFoldDB" id="A0A6S7J3H8"/>
<gene>
    <name evidence="1" type="ORF">PACLA_8A044411</name>
</gene>
<reference evidence="1" key="1">
    <citation type="submission" date="2020-04" db="EMBL/GenBank/DDBJ databases">
        <authorList>
            <person name="Alioto T."/>
            <person name="Alioto T."/>
            <person name="Gomez Garrido J."/>
        </authorList>
    </citation>
    <scope>NUCLEOTIDE SEQUENCE</scope>
    <source>
        <strain evidence="1">A484AB</strain>
    </source>
</reference>
<accession>A0A6S7J3H8</accession>
<protein>
    <submittedName>
        <fullName evidence="1">Uncharacterized protein</fullName>
    </submittedName>
</protein>